<feature type="transmembrane region" description="Helical" evidence="1">
    <location>
        <begin position="109"/>
        <end position="134"/>
    </location>
</feature>
<evidence type="ECO:0000313" key="2">
    <source>
        <dbReference type="EMBL" id="CCD15654.1"/>
    </source>
</evidence>
<keyword evidence="1" id="KW-0472">Membrane</keyword>
<dbReference type="VEuPathDB" id="TriTrypDB:TcIL3000_0_06720"/>
<keyword evidence="1" id="KW-1133">Transmembrane helix</keyword>
<organism evidence="2 3">
    <name type="scientific">Trypanosoma congolense (strain IL3000)</name>
    <dbReference type="NCBI Taxonomy" id="1068625"/>
    <lineage>
        <taxon>Eukaryota</taxon>
        <taxon>Discoba</taxon>
        <taxon>Euglenozoa</taxon>
        <taxon>Kinetoplastea</taxon>
        <taxon>Metakinetoplastina</taxon>
        <taxon>Trypanosomatida</taxon>
        <taxon>Trypanosomatidae</taxon>
        <taxon>Trypanosoma</taxon>
        <taxon>Nannomonas</taxon>
    </lineage>
</organism>
<dbReference type="Proteomes" id="UP000000702">
    <property type="component" value="Unassembled WGS sequence"/>
</dbReference>
<accession>F9WEE7</accession>
<protein>
    <submittedName>
        <fullName evidence="2">WGS project CAEQ00000000 data, annotated contig 257</fullName>
    </submittedName>
</protein>
<proteinExistence type="predicted"/>
<gene>
    <name evidence="2" type="ORF">TCIL3000_0_06720</name>
</gene>
<keyword evidence="3" id="KW-1185">Reference proteome</keyword>
<feature type="transmembrane region" description="Helical" evidence="1">
    <location>
        <begin position="21"/>
        <end position="47"/>
    </location>
</feature>
<reference evidence="3" key="1">
    <citation type="submission" date="2011-07" db="EMBL/GenBank/DDBJ databases">
        <title>Divergent evolution of antigenic variation in African trypanosomes.</title>
        <authorList>
            <person name="Jackson A.P."/>
            <person name="Berry A."/>
            <person name="Allison H.C."/>
            <person name="Burton P."/>
            <person name="Anderson J."/>
            <person name="Aslett M."/>
            <person name="Brown R."/>
            <person name="Corton N."/>
            <person name="Harris D."/>
            <person name="Hauser H."/>
            <person name="Gamble J."/>
            <person name="Gilderthorp R."/>
            <person name="McQuillan J."/>
            <person name="Quail M.A."/>
            <person name="Sanders M."/>
            <person name="Van Tonder A."/>
            <person name="Ginger M.L."/>
            <person name="Donelson J.E."/>
            <person name="Field M.C."/>
            <person name="Barry J.D."/>
            <person name="Berriman M."/>
            <person name="Hertz-Fowler C."/>
        </authorList>
    </citation>
    <scope>NUCLEOTIDE SEQUENCE [LARGE SCALE GENOMIC DNA]</scope>
    <source>
        <strain evidence="3">IL3000</strain>
    </source>
</reference>
<dbReference type="EMBL" id="CAEQ01002001">
    <property type="protein sequence ID" value="CCD15654.1"/>
    <property type="molecule type" value="Genomic_DNA"/>
</dbReference>
<evidence type="ECO:0000256" key="1">
    <source>
        <dbReference type="SAM" id="Phobius"/>
    </source>
</evidence>
<sequence>MNKPMMKKGGRNMVARGPLSIFVHCFLFFTFLAAFLFPFFLSFSLSLVSYLEPLWRRGPFKPSAPPLILRLSPLPNAPVLTTWCLFSVRLDGKSVPPPFVTSFPTDRSAASCSCFAVLFMFAAACICCFLFSFLSSPNPHIFFSSSHTHTQMHKQINEGDQKAHTSVSILCISTSFFILFLYLRRPPNIDRRTHIHTHSPTRTR</sequence>
<name>F9WEE7_TRYCI</name>
<comment type="caution">
    <text evidence="2">The sequence shown here is derived from an EMBL/GenBank/DDBJ whole genome shotgun (WGS) entry which is preliminary data.</text>
</comment>
<evidence type="ECO:0000313" key="3">
    <source>
        <dbReference type="Proteomes" id="UP000000702"/>
    </source>
</evidence>
<reference evidence="2 3" key="2">
    <citation type="journal article" date="2012" name="Proc. Natl. Acad. Sci. U.S.A.">
        <title>Antigenic diversity is generated by distinct evolutionary mechanisms in African trypanosome species.</title>
        <authorList>
            <person name="Jackson A.P."/>
            <person name="Berry A."/>
            <person name="Aslett M."/>
            <person name="Allison H.C."/>
            <person name="Burton P."/>
            <person name="Vavrova-Anderson J."/>
            <person name="Brown R."/>
            <person name="Browne H."/>
            <person name="Corton N."/>
            <person name="Hauser H."/>
            <person name="Gamble J."/>
            <person name="Gilderthorp R."/>
            <person name="Marcello L."/>
            <person name="McQuillan J."/>
            <person name="Otto T.D."/>
            <person name="Quail M.A."/>
            <person name="Sanders M.J."/>
            <person name="van Tonder A."/>
            <person name="Ginger M.L."/>
            <person name="Field M.C."/>
            <person name="Barry J.D."/>
            <person name="Hertz-Fowler C."/>
            <person name="Berriman M."/>
        </authorList>
    </citation>
    <scope>NUCLEOTIDE SEQUENCE [LARGE SCALE GENOMIC DNA]</scope>
    <source>
        <strain evidence="2 3">IL3000</strain>
    </source>
</reference>
<feature type="transmembrane region" description="Helical" evidence="1">
    <location>
        <begin position="163"/>
        <end position="183"/>
    </location>
</feature>
<feature type="transmembrane region" description="Helical" evidence="1">
    <location>
        <begin position="67"/>
        <end position="88"/>
    </location>
</feature>
<dbReference type="AlphaFoldDB" id="F9WEE7"/>
<keyword evidence="1" id="KW-0812">Transmembrane</keyword>